<comment type="cofactor">
    <cofactor evidence="1">
        <name>K(+)</name>
        <dbReference type="ChEBI" id="CHEBI:29103"/>
    </cofactor>
</comment>
<dbReference type="EC" id="2.7.1.40" evidence="4 13"/>
<feature type="domain" description="Pyruvate kinase C-terminal" evidence="16">
    <location>
        <begin position="476"/>
        <end position="581"/>
    </location>
</feature>
<dbReference type="SUPFAM" id="SSF50800">
    <property type="entry name" value="PK beta-barrel domain-like"/>
    <property type="match status" value="1"/>
</dbReference>
<keyword evidence="8 13" id="KW-0418">Kinase</keyword>
<evidence type="ECO:0000259" key="15">
    <source>
        <dbReference type="Pfam" id="PF00224"/>
    </source>
</evidence>
<dbReference type="EMBL" id="AP006483">
    <property type="protein sequence ID" value="BAM78749.1"/>
    <property type="molecule type" value="Genomic_DNA"/>
</dbReference>
<evidence type="ECO:0000256" key="1">
    <source>
        <dbReference type="ARBA" id="ARBA00001958"/>
    </source>
</evidence>
<dbReference type="GO" id="GO:0030955">
    <property type="term" value="F:potassium ion binding"/>
    <property type="evidence" value="ECO:0007669"/>
    <property type="project" value="InterPro"/>
</dbReference>
<dbReference type="GO" id="GO:0016301">
    <property type="term" value="F:kinase activity"/>
    <property type="evidence" value="ECO:0007669"/>
    <property type="project" value="UniProtKB-KW"/>
</dbReference>
<dbReference type="InterPro" id="IPR036918">
    <property type="entry name" value="Pyrv_Knase_C_sf"/>
</dbReference>
<evidence type="ECO:0000259" key="16">
    <source>
        <dbReference type="Pfam" id="PF02887"/>
    </source>
</evidence>
<dbReference type="Gramene" id="CMA030CT">
    <property type="protein sequence ID" value="CMA030CT"/>
    <property type="gene ID" value="CMA030C"/>
</dbReference>
<keyword evidence="11 13" id="KW-0324">Glycolysis</keyword>
<evidence type="ECO:0000256" key="11">
    <source>
        <dbReference type="ARBA" id="ARBA00023152"/>
    </source>
</evidence>
<dbReference type="SUPFAM" id="SSF52935">
    <property type="entry name" value="PK C-terminal domain-like"/>
    <property type="match status" value="1"/>
</dbReference>
<accession>M1V698</accession>
<keyword evidence="10 13" id="KW-0460">Magnesium</keyword>
<evidence type="ECO:0000256" key="7">
    <source>
        <dbReference type="ARBA" id="ARBA00022741"/>
    </source>
</evidence>
<keyword evidence="6" id="KW-0479">Metal-binding</keyword>
<comment type="similarity">
    <text evidence="3 13">Belongs to the pyruvate kinase family.</text>
</comment>
<comment type="catalytic activity">
    <reaction evidence="13">
        <text>pyruvate + ATP = phosphoenolpyruvate + ADP + H(+)</text>
        <dbReference type="Rhea" id="RHEA:18157"/>
        <dbReference type="ChEBI" id="CHEBI:15361"/>
        <dbReference type="ChEBI" id="CHEBI:15378"/>
        <dbReference type="ChEBI" id="CHEBI:30616"/>
        <dbReference type="ChEBI" id="CHEBI:58702"/>
        <dbReference type="ChEBI" id="CHEBI:456216"/>
        <dbReference type="EC" id="2.7.1.40"/>
    </reaction>
</comment>
<dbReference type="STRING" id="280699.M1V698"/>
<dbReference type="InterPro" id="IPR011037">
    <property type="entry name" value="Pyrv_Knase-like_insert_dom_sf"/>
</dbReference>
<dbReference type="OMA" id="MACFEVI"/>
<feature type="region of interest" description="Disordered" evidence="14">
    <location>
        <begin position="655"/>
        <end position="675"/>
    </location>
</feature>
<organism evidence="17 18">
    <name type="scientific">Cyanidioschyzon merolae (strain NIES-3377 / 10D)</name>
    <name type="common">Unicellular red alga</name>
    <dbReference type="NCBI Taxonomy" id="280699"/>
    <lineage>
        <taxon>Eukaryota</taxon>
        <taxon>Rhodophyta</taxon>
        <taxon>Bangiophyceae</taxon>
        <taxon>Cyanidiales</taxon>
        <taxon>Cyanidiaceae</taxon>
        <taxon>Cyanidioschyzon</taxon>
    </lineage>
</organism>
<evidence type="ECO:0000256" key="4">
    <source>
        <dbReference type="ARBA" id="ARBA00012142"/>
    </source>
</evidence>
<dbReference type="InterPro" id="IPR015813">
    <property type="entry name" value="Pyrv/PenolPyrv_kinase-like_dom"/>
</dbReference>
<dbReference type="InterPro" id="IPR015806">
    <property type="entry name" value="Pyrv_Knase_insert_dom_sf"/>
</dbReference>
<dbReference type="GO" id="GO:0000287">
    <property type="term" value="F:magnesium ion binding"/>
    <property type="evidence" value="ECO:0007669"/>
    <property type="project" value="InterPro"/>
</dbReference>
<evidence type="ECO:0000256" key="8">
    <source>
        <dbReference type="ARBA" id="ARBA00022777"/>
    </source>
</evidence>
<dbReference type="NCBIfam" id="TIGR01064">
    <property type="entry name" value="pyruv_kin"/>
    <property type="match status" value="1"/>
</dbReference>
<dbReference type="AlphaFoldDB" id="M1V698"/>
<proteinExistence type="inferred from homology"/>
<dbReference type="SUPFAM" id="SSF51621">
    <property type="entry name" value="Phosphoenolpyruvate/pyruvate domain"/>
    <property type="match status" value="1"/>
</dbReference>
<name>M1V698_CYAM1</name>
<keyword evidence="18" id="KW-1185">Reference proteome</keyword>
<dbReference type="RefSeq" id="XP_005535035.1">
    <property type="nucleotide sequence ID" value="XM_005534978.1"/>
</dbReference>
<gene>
    <name evidence="17" type="ORF">CYME_CMA030C</name>
</gene>
<evidence type="ECO:0000256" key="5">
    <source>
        <dbReference type="ARBA" id="ARBA00022679"/>
    </source>
</evidence>
<dbReference type="GO" id="GO:0004743">
    <property type="term" value="F:pyruvate kinase activity"/>
    <property type="evidence" value="ECO:0007669"/>
    <property type="project" value="UniProtKB-EC"/>
</dbReference>
<dbReference type="PRINTS" id="PR01050">
    <property type="entry name" value="PYRUVTKNASE"/>
</dbReference>
<evidence type="ECO:0000256" key="2">
    <source>
        <dbReference type="ARBA" id="ARBA00004997"/>
    </source>
</evidence>
<dbReference type="InterPro" id="IPR015793">
    <property type="entry name" value="Pyrv_Knase_brl"/>
</dbReference>
<evidence type="ECO:0000256" key="9">
    <source>
        <dbReference type="ARBA" id="ARBA00022840"/>
    </source>
</evidence>
<keyword evidence="12 17" id="KW-0670">Pyruvate</keyword>
<dbReference type="Gene3D" id="3.40.1380.20">
    <property type="entry name" value="Pyruvate kinase, C-terminal domain"/>
    <property type="match status" value="1"/>
</dbReference>
<dbReference type="Proteomes" id="UP000007014">
    <property type="component" value="Chromosome 1"/>
</dbReference>
<dbReference type="UniPathway" id="UPA00109">
    <property type="reaction ID" value="UER00188"/>
</dbReference>
<keyword evidence="7" id="KW-0547">Nucleotide-binding</keyword>
<evidence type="ECO:0000256" key="12">
    <source>
        <dbReference type="ARBA" id="ARBA00023317"/>
    </source>
</evidence>
<dbReference type="InterPro" id="IPR015795">
    <property type="entry name" value="Pyrv_Knase_C"/>
</dbReference>
<reference evidence="17 18" key="1">
    <citation type="journal article" date="2004" name="Nature">
        <title>Genome sequence of the ultrasmall unicellular red alga Cyanidioschyzon merolae 10D.</title>
        <authorList>
            <person name="Matsuzaki M."/>
            <person name="Misumi O."/>
            <person name="Shin-i T."/>
            <person name="Maruyama S."/>
            <person name="Takahara M."/>
            <person name="Miyagishima S."/>
            <person name="Mori T."/>
            <person name="Nishida K."/>
            <person name="Yagisawa F."/>
            <person name="Nishida K."/>
            <person name="Yoshida Y."/>
            <person name="Nishimura Y."/>
            <person name="Nakao S."/>
            <person name="Kobayashi T."/>
            <person name="Momoyama Y."/>
            <person name="Higashiyama T."/>
            <person name="Minoda A."/>
            <person name="Sano M."/>
            <person name="Nomoto H."/>
            <person name="Oishi K."/>
            <person name="Hayashi H."/>
            <person name="Ohta F."/>
            <person name="Nishizaka S."/>
            <person name="Haga S."/>
            <person name="Miura S."/>
            <person name="Morishita T."/>
            <person name="Kabeya Y."/>
            <person name="Terasawa K."/>
            <person name="Suzuki Y."/>
            <person name="Ishii Y."/>
            <person name="Asakawa S."/>
            <person name="Takano H."/>
            <person name="Ohta N."/>
            <person name="Kuroiwa H."/>
            <person name="Tanaka K."/>
            <person name="Shimizu N."/>
            <person name="Sugano S."/>
            <person name="Sato N."/>
            <person name="Nozaki H."/>
            <person name="Ogasawara N."/>
            <person name="Kohara Y."/>
            <person name="Kuroiwa T."/>
        </authorList>
    </citation>
    <scope>NUCLEOTIDE SEQUENCE [LARGE SCALE GENOMIC DNA]</scope>
    <source>
        <strain evidence="17 18">10D</strain>
    </source>
</reference>
<evidence type="ECO:0000256" key="10">
    <source>
        <dbReference type="ARBA" id="ARBA00022842"/>
    </source>
</evidence>
<protein>
    <recommendedName>
        <fullName evidence="4 13">Pyruvate kinase</fullName>
        <ecNumber evidence="4 13">2.7.1.40</ecNumber>
    </recommendedName>
</protein>
<dbReference type="PANTHER" id="PTHR11817">
    <property type="entry name" value="PYRUVATE KINASE"/>
    <property type="match status" value="1"/>
</dbReference>
<dbReference type="GeneID" id="16992082"/>
<dbReference type="GO" id="GO:0005524">
    <property type="term" value="F:ATP binding"/>
    <property type="evidence" value="ECO:0007669"/>
    <property type="project" value="UniProtKB-KW"/>
</dbReference>
<evidence type="ECO:0000256" key="3">
    <source>
        <dbReference type="ARBA" id="ARBA00008663"/>
    </source>
</evidence>
<dbReference type="eggNOG" id="KOG2323">
    <property type="taxonomic scope" value="Eukaryota"/>
</dbReference>
<evidence type="ECO:0000313" key="18">
    <source>
        <dbReference type="Proteomes" id="UP000007014"/>
    </source>
</evidence>
<dbReference type="Pfam" id="PF02887">
    <property type="entry name" value="PK_C"/>
    <property type="match status" value="1"/>
</dbReference>
<dbReference type="Gene3D" id="3.20.20.60">
    <property type="entry name" value="Phosphoenolpyruvate-binding domains"/>
    <property type="match status" value="1"/>
</dbReference>
<dbReference type="InterPro" id="IPR001697">
    <property type="entry name" value="Pyr_Knase"/>
</dbReference>
<evidence type="ECO:0000313" key="17">
    <source>
        <dbReference type="EMBL" id="BAM78749.1"/>
    </source>
</evidence>
<comment type="pathway">
    <text evidence="2 13">Carbohydrate degradation; glycolysis; pyruvate from D-glyceraldehyde 3-phosphate: step 5/5.</text>
</comment>
<keyword evidence="5 13" id="KW-0808">Transferase</keyword>
<dbReference type="InterPro" id="IPR040442">
    <property type="entry name" value="Pyrv_kinase-like_dom_sf"/>
</dbReference>
<dbReference type="KEGG" id="cme:CYME_CMA030C"/>
<dbReference type="OrthoDB" id="108365at2759"/>
<dbReference type="HOGENOM" id="CLU_015439_8_2_1"/>
<evidence type="ECO:0000256" key="13">
    <source>
        <dbReference type="RuleBase" id="RU000504"/>
    </source>
</evidence>
<reference evidence="17 18" key="2">
    <citation type="journal article" date="2007" name="BMC Biol.">
        <title>A 100%-complete sequence reveals unusually simple genomic features in the hot-spring red alga Cyanidioschyzon merolae.</title>
        <authorList>
            <person name="Nozaki H."/>
            <person name="Takano H."/>
            <person name="Misumi O."/>
            <person name="Terasawa K."/>
            <person name="Matsuzaki M."/>
            <person name="Maruyama S."/>
            <person name="Nishida K."/>
            <person name="Yagisawa F."/>
            <person name="Yoshida Y."/>
            <person name="Fujiwara T."/>
            <person name="Takio S."/>
            <person name="Tamura K."/>
            <person name="Chung S.J."/>
            <person name="Nakamura S."/>
            <person name="Kuroiwa H."/>
            <person name="Tanaka K."/>
            <person name="Sato N."/>
            <person name="Kuroiwa T."/>
        </authorList>
    </citation>
    <scope>NUCLEOTIDE SEQUENCE [LARGE SCALE GENOMIC DNA]</scope>
    <source>
        <strain evidence="17 18">10D</strain>
    </source>
</reference>
<dbReference type="Gene3D" id="2.40.33.10">
    <property type="entry name" value="PK beta-barrel domain-like"/>
    <property type="match status" value="1"/>
</dbReference>
<keyword evidence="9" id="KW-0067">ATP-binding</keyword>
<dbReference type="Pfam" id="PF00224">
    <property type="entry name" value="PK"/>
    <property type="match status" value="1"/>
</dbReference>
<evidence type="ECO:0000256" key="14">
    <source>
        <dbReference type="SAM" id="MobiDB-lite"/>
    </source>
</evidence>
<sequence length="710" mass="79288">MLPAFTFSVTAPDSRSFSLHHRWSARGAVRFVTPHRRCRLWRGRRLAAGDLQMTLAEEAKSPSNAPRSHQKLVSELFPERFRPFLKALDDGSLPLEDIPAFNARRTKIVCTIGPVTASYEQLLKMAALGMNVVRLNMSHGDYMFHDQVIGHVRRINTESPFVLATMLDIGSFDQVRLGEFPGNDLVLRSGDMLTITARHEASYPENVTEVSDDAFIEVVQPGDVIEILASPDGNMVLLRVQSLSNDGKDAHCVVMEAGRVRSRSPVAIRGKSFKTRPPQSGAFEHDLEFAIRERVEMIALSFVEHPEQILEVRSLLRQNGANNTAIVAKIESAAALQNLPAIIQATDAVMIARGDLGTDIRYDMVPFWQQRIGQICRAYAKPCIVSTHFLESMVLYPTPTRAEVTDIAEAVKQQADALMLTAETASGKYPLRALSLMSRVALRIEQRLAAGMRRLNAVPAFESNNNWSPEVLRNTERVCATACTIAEQLRAAAILCFTQRGFMATLLSRCRPHCPLYAFTSSVMARNKMSILYGVRAFRILFDGDPEVTVQRAMDELRDRRALQPGDRVVVVADVLGGRNRATEEEMLFVFGNLDVENRGYISRALVRRGLRELGLKAGDDVELETWLDDYEQDQALIEECAVAPDFEECMERVAGSTERDGTEPASLETARTGTTGRRRVLDQVDYAAFRQLAQDSAEIVQTIQFRIME</sequence>
<feature type="domain" description="Pyruvate kinase barrel" evidence="15">
    <location>
        <begin position="104"/>
        <end position="433"/>
    </location>
</feature>
<evidence type="ECO:0000256" key="6">
    <source>
        <dbReference type="ARBA" id="ARBA00022723"/>
    </source>
</evidence>